<dbReference type="InParanoid" id="A0A448YF45"/>
<organism evidence="4 5">
    <name type="scientific">Brettanomyces naardenensis</name>
    <name type="common">Yeast</name>
    <dbReference type="NCBI Taxonomy" id="13370"/>
    <lineage>
        <taxon>Eukaryota</taxon>
        <taxon>Fungi</taxon>
        <taxon>Dikarya</taxon>
        <taxon>Ascomycota</taxon>
        <taxon>Saccharomycotina</taxon>
        <taxon>Pichiomycetes</taxon>
        <taxon>Pichiales</taxon>
        <taxon>Pichiaceae</taxon>
        <taxon>Brettanomyces</taxon>
    </lineage>
</organism>
<dbReference type="CDD" id="cd00056">
    <property type="entry name" value="ENDO3c"/>
    <property type="match status" value="1"/>
</dbReference>
<evidence type="ECO:0000313" key="4">
    <source>
        <dbReference type="EMBL" id="VEU19498.1"/>
    </source>
</evidence>
<dbReference type="InterPro" id="IPR003265">
    <property type="entry name" value="HhH-GPD_domain"/>
</dbReference>
<dbReference type="SUPFAM" id="SSF48150">
    <property type="entry name" value="DNA-glycosylase"/>
    <property type="match status" value="1"/>
</dbReference>
<dbReference type="GO" id="GO:0008725">
    <property type="term" value="F:DNA-3-methyladenine glycosylase activity"/>
    <property type="evidence" value="ECO:0007669"/>
    <property type="project" value="TreeGrafter"/>
</dbReference>
<protein>
    <submittedName>
        <fullName evidence="4">DEKNAAC100561</fullName>
    </submittedName>
</protein>
<dbReference type="GO" id="GO:0032131">
    <property type="term" value="F:alkylated DNA binding"/>
    <property type="evidence" value="ECO:0007669"/>
    <property type="project" value="TreeGrafter"/>
</dbReference>
<keyword evidence="2" id="KW-0234">DNA repair</keyword>
<evidence type="ECO:0000256" key="2">
    <source>
        <dbReference type="ARBA" id="ARBA00023204"/>
    </source>
</evidence>
<keyword evidence="5" id="KW-1185">Reference proteome</keyword>
<dbReference type="Gene3D" id="1.10.340.30">
    <property type="entry name" value="Hypothetical protein, domain 2"/>
    <property type="match status" value="1"/>
</dbReference>
<dbReference type="InterPro" id="IPR051912">
    <property type="entry name" value="Alkylbase_DNA_Glycosylase/TA"/>
</dbReference>
<dbReference type="Proteomes" id="UP000290900">
    <property type="component" value="Unassembled WGS sequence"/>
</dbReference>
<proteinExistence type="predicted"/>
<evidence type="ECO:0000313" key="5">
    <source>
        <dbReference type="Proteomes" id="UP000290900"/>
    </source>
</evidence>
<dbReference type="PANTHER" id="PTHR43003:SF5">
    <property type="entry name" value="DNA-3-METHYLADENINE GLYCOSYLASE"/>
    <property type="match status" value="1"/>
</dbReference>
<evidence type="ECO:0000256" key="1">
    <source>
        <dbReference type="ARBA" id="ARBA00022763"/>
    </source>
</evidence>
<accession>A0A448YF45</accession>
<dbReference type="GO" id="GO:0006285">
    <property type="term" value="P:base-excision repair, AP site formation"/>
    <property type="evidence" value="ECO:0007669"/>
    <property type="project" value="UniProtKB-ARBA"/>
</dbReference>
<dbReference type="GO" id="GO:0032993">
    <property type="term" value="C:protein-DNA complex"/>
    <property type="evidence" value="ECO:0007669"/>
    <property type="project" value="TreeGrafter"/>
</dbReference>
<name>A0A448YF45_BRENA</name>
<dbReference type="OrthoDB" id="415889at2759"/>
<keyword evidence="1" id="KW-0227">DNA damage</keyword>
<dbReference type="Gene3D" id="1.10.1670.40">
    <property type="match status" value="1"/>
</dbReference>
<dbReference type="GO" id="GO:0005634">
    <property type="term" value="C:nucleus"/>
    <property type="evidence" value="ECO:0007669"/>
    <property type="project" value="TreeGrafter"/>
</dbReference>
<dbReference type="Pfam" id="PF00730">
    <property type="entry name" value="HhH-GPD"/>
    <property type="match status" value="1"/>
</dbReference>
<dbReference type="GO" id="GO:0043916">
    <property type="term" value="F:DNA-7-methylguanine glycosylase activity"/>
    <property type="evidence" value="ECO:0007669"/>
    <property type="project" value="TreeGrafter"/>
</dbReference>
<dbReference type="STRING" id="13370.A0A448YF45"/>
<reference evidence="4 5" key="1">
    <citation type="submission" date="2018-12" db="EMBL/GenBank/DDBJ databases">
        <authorList>
            <person name="Tiukova I."/>
            <person name="Dainat J."/>
        </authorList>
    </citation>
    <scope>NUCLEOTIDE SEQUENCE [LARGE SCALE GENOMIC DNA]</scope>
</reference>
<dbReference type="EMBL" id="CAACVR010000001">
    <property type="protein sequence ID" value="VEU19498.1"/>
    <property type="molecule type" value="Genomic_DNA"/>
</dbReference>
<sequence length="329" mass="37932">MFFGVPKKVLWVDTMKRKQSSSPSPPPLSQGQQKKAKILEVESSIPALKFYSHIERDGKALKLSQVFYDEHTDDFVKGVKYVLKKDPSLAELVVGGPAFRVCLKEKATDIKTPEFYFETLASGLISQQISGKAAAAIKKRLVENVSADGETFPLPSEFYSKKVEELRSFGLSMKKAEYVRRLAKAFMKDFSKEDLDEHVKFDDDYFKDVDDVSLRVDLERFKGVGPWSSSMFTMFAMERLDIFEPSDLGIRRGFTTYLKERPKLKKEVEKLFNDGEIKRLKRKPNAAKEKYINDYELMNAVAHQFRPYRSIFMFILWRMSETSVEALSK</sequence>
<dbReference type="AlphaFoldDB" id="A0A448YF45"/>
<dbReference type="GO" id="GO:0006307">
    <property type="term" value="P:DNA alkylation repair"/>
    <property type="evidence" value="ECO:0007669"/>
    <property type="project" value="TreeGrafter"/>
</dbReference>
<dbReference type="FunCoup" id="A0A448YF45">
    <property type="interactions" value="63"/>
</dbReference>
<dbReference type="InterPro" id="IPR011257">
    <property type="entry name" value="DNA_glycosylase"/>
</dbReference>
<dbReference type="PANTHER" id="PTHR43003">
    <property type="entry name" value="DNA-3-METHYLADENINE GLYCOSYLASE"/>
    <property type="match status" value="1"/>
</dbReference>
<dbReference type="SMART" id="SM00478">
    <property type="entry name" value="ENDO3c"/>
    <property type="match status" value="1"/>
</dbReference>
<evidence type="ECO:0000259" key="3">
    <source>
        <dbReference type="SMART" id="SM00478"/>
    </source>
</evidence>
<gene>
    <name evidence="4" type="ORF">BRENAR_LOCUS235</name>
</gene>
<feature type="domain" description="HhH-GPD" evidence="3">
    <location>
        <begin position="125"/>
        <end position="282"/>
    </location>
</feature>